<comment type="subcellular location">
    <subcellularLocation>
        <location evidence="1 11">Cytoplasm</location>
    </subcellularLocation>
</comment>
<dbReference type="NCBIfam" id="TIGR00120">
    <property type="entry name" value="ArgJ"/>
    <property type="match status" value="1"/>
</dbReference>
<dbReference type="GO" id="GO:0006526">
    <property type="term" value="P:L-arginine biosynthetic process"/>
    <property type="evidence" value="ECO:0007669"/>
    <property type="project" value="UniProtKB-UniRule"/>
</dbReference>
<feature type="site" description="Involved in the stabilization of negative charge on the oxyanion by the formation of the oxyanion hole" evidence="11">
    <location>
        <position position="137"/>
    </location>
</feature>
<evidence type="ECO:0000313" key="12">
    <source>
        <dbReference type="EMBL" id="NIK90022.1"/>
    </source>
</evidence>
<dbReference type="GO" id="GO:0004358">
    <property type="term" value="F:L-glutamate N-acetyltransferase activity, acting on acetyl-L-ornithine as donor"/>
    <property type="evidence" value="ECO:0007669"/>
    <property type="project" value="UniProtKB-UniRule"/>
</dbReference>
<evidence type="ECO:0000256" key="9">
    <source>
        <dbReference type="ARBA" id="ARBA00023268"/>
    </source>
</evidence>
<feature type="binding site" evidence="11">
    <location>
        <position position="298"/>
    </location>
    <ligand>
        <name>substrate</name>
    </ligand>
</feature>
<dbReference type="Gene3D" id="3.10.20.340">
    <property type="entry name" value="ArgJ beta chain, C-terminal domain"/>
    <property type="match status" value="1"/>
</dbReference>
<protein>
    <recommendedName>
        <fullName evidence="11">Arginine biosynthesis bifunctional protein ArgJ</fullName>
    </recommendedName>
    <domain>
        <recommendedName>
            <fullName evidence="11">Glutamate N-acetyltransferase</fullName>
            <ecNumber evidence="11">2.3.1.35</ecNumber>
        </recommendedName>
        <alternativeName>
            <fullName evidence="11">Ornithine acetyltransferase</fullName>
            <shortName evidence="11">OATase</shortName>
        </alternativeName>
        <alternativeName>
            <fullName evidence="11">Ornithine transacetylase</fullName>
        </alternativeName>
    </domain>
    <domain>
        <recommendedName>
            <fullName evidence="11">Amino-acid acetyltransferase</fullName>
            <ecNumber evidence="11">2.3.1.1</ecNumber>
        </recommendedName>
        <alternativeName>
            <fullName evidence="11">N-acetylglutamate synthase</fullName>
            <shortName evidence="11">AGSase</shortName>
        </alternativeName>
    </domain>
    <component>
        <recommendedName>
            <fullName evidence="11">Arginine biosynthesis bifunctional protein ArgJ alpha chain</fullName>
        </recommendedName>
    </component>
    <component>
        <recommendedName>
            <fullName evidence="11">Arginine biosynthesis bifunctional protein ArgJ beta chain</fullName>
        </recommendedName>
    </component>
</protein>
<keyword evidence="5 11" id="KW-0055">Arginine biosynthesis</keyword>
<dbReference type="PANTHER" id="PTHR23100:SF0">
    <property type="entry name" value="ARGININE BIOSYNTHESIS BIFUNCTIONAL PROTEIN ARGJ, MITOCHONDRIAL"/>
    <property type="match status" value="1"/>
</dbReference>
<feature type="chain" id="PRO_5033186253" description="Arginine biosynthesis bifunctional protein ArgJ beta chain" evidence="11">
    <location>
        <begin position="211"/>
        <end position="426"/>
    </location>
</feature>
<evidence type="ECO:0000256" key="10">
    <source>
        <dbReference type="ARBA" id="ARBA00023315"/>
    </source>
</evidence>
<dbReference type="AlphaFoldDB" id="A0A846N494"/>
<dbReference type="GO" id="GO:0006592">
    <property type="term" value="P:ornithine biosynthetic process"/>
    <property type="evidence" value="ECO:0007669"/>
    <property type="project" value="TreeGrafter"/>
</dbReference>
<evidence type="ECO:0000256" key="8">
    <source>
        <dbReference type="ARBA" id="ARBA00022813"/>
    </source>
</evidence>
<feature type="chain" id="PRO_5033186252" description="Arginine biosynthesis bifunctional protein ArgJ alpha chain" evidence="11">
    <location>
        <begin position="1"/>
        <end position="210"/>
    </location>
</feature>
<keyword evidence="6 11" id="KW-0028">Amino-acid biosynthesis</keyword>
<dbReference type="EMBL" id="JAASRM010000001">
    <property type="protein sequence ID" value="NIK90022.1"/>
    <property type="molecule type" value="Genomic_DNA"/>
</dbReference>
<dbReference type="Pfam" id="PF01960">
    <property type="entry name" value="ArgJ"/>
    <property type="match status" value="1"/>
</dbReference>
<dbReference type="EC" id="2.3.1.35" evidence="11"/>
<evidence type="ECO:0000313" key="13">
    <source>
        <dbReference type="Proteomes" id="UP000570514"/>
    </source>
</evidence>
<feature type="binding site" evidence="11">
    <location>
        <position position="421"/>
    </location>
    <ligand>
        <name>substrate</name>
    </ligand>
</feature>
<dbReference type="InterPro" id="IPR016117">
    <property type="entry name" value="ArgJ-like_dom_sf"/>
</dbReference>
<dbReference type="UniPathway" id="UPA00068">
    <property type="reaction ID" value="UER00106"/>
</dbReference>
<evidence type="ECO:0000256" key="6">
    <source>
        <dbReference type="ARBA" id="ARBA00022605"/>
    </source>
</evidence>
<proteinExistence type="inferred from homology"/>
<comment type="catalytic activity">
    <reaction evidence="11">
        <text>L-glutamate + acetyl-CoA = N-acetyl-L-glutamate + CoA + H(+)</text>
        <dbReference type="Rhea" id="RHEA:24292"/>
        <dbReference type="ChEBI" id="CHEBI:15378"/>
        <dbReference type="ChEBI" id="CHEBI:29985"/>
        <dbReference type="ChEBI" id="CHEBI:44337"/>
        <dbReference type="ChEBI" id="CHEBI:57287"/>
        <dbReference type="ChEBI" id="CHEBI:57288"/>
        <dbReference type="EC" id="2.3.1.1"/>
    </reaction>
</comment>
<dbReference type="InterPro" id="IPR042195">
    <property type="entry name" value="ArgJ_beta_C"/>
</dbReference>
<evidence type="ECO:0000256" key="11">
    <source>
        <dbReference type="HAMAP-Rule" id="MF_01106"/>
    </source>
</evidence>
<evidence type="ECO:0000256" key="2">
    <source>
        <dbReference type="ARBA" id="ARBA00006774"/>
    </source>
</evidence>
<keyword evidence="10 11" id="KW-0012">Acyltransferase</keyword>
<dbReference type="SUPFAM" id="SSF56266">
    <property type="entry name" value="DmpA/ArgJ-like"/>
    <property type="match status" value="1"/>
</dbReference>
<keyword evidence="4 11" id="KW-0963">Cytoplasm</keyword>
<keyword evidence="8 11" id="KW-0068">Autocatalytic cleavage</keyword>
<name>A0A846N494_9PROT</name>
<dbReference type="InterPro" id="IPR002813">
    <property type="entry name" value="Arg_biosynth_ArgJ"/>
</dbReference>
<comment type="caution">
    <text evidence="12">The sequence shown here is derived from an EMBL/GenBank/DDBJ whole genome shotgun (WGS) entry which is preliminary data.</text>
</comment>
<dbReference type="FunFam" id="3.60.70.12:FF:000001">
    <property type="entry name" value="Arginine biosynthesis bifunctional protein ArgJ, chloroplastic"/>
    <property type="match status" value="1"/>
</dbReference>
<gene>
    <name evidence="11" type="primary">argJ</name>
    <name evidence="12" type="ORF">FHS83_003340</name>
</gene>
<accession>A0A846N494</accession>
<evidence type="ECO:0000256" key="1">
    <source>
        <dbReference type="ARBA" id="ARBA00004496"/>
    </source>
</evidence>
<dbReference type="Proteomes" id="UP000570514">
    <property type="component" value="Unassembled WGS sequence"/>
</dbReference>
<comment type="subunit">
    <text evidence="3 11">Heterotetramer of two alpha and two beta chains.</text>
</comment>
<evidence type="ECO:0000256" key="3">
    <source>
        <dbReference type="ARBA" id="ARBA00011475"/>
    </source>
</evidence>
<evidence type="ECO:0000256" key="5">
    <source>
        <dbReference type="ARBA" id="ARBA00022571"/>
    </source>
</evidence>
<feature type="binding site" evidence="11">
    <location>
        <position position="426"/>
    </location>
    <ligand>
        <name>substrate</name>
    </ligand>
</feature>
<dbReference type="GO" id="GO:0004042">
    <property type="term" value="F:L-glutamate N-acetyltransferase activity"/>
    <property type="evidence" value="ECO:0007669"/>
    <property type="project" value="UniProtKB-UniRule"/>
</dbReference>
<reference evidence="12 13" key="1">
    <citation type="submission" date="2020-03" db="EMBL/GenBank/DDBJ databases">
        <title>Genomic Encyclopedia of Type Strains, Phase IV (KMG-IV): sequencing the most valuable type-strain genomes for metagenomic binning, comparative biology and taxonomic classification.</title>
        <authorList>
            <person name="Goeker M."/>
        </authorList>
    </citation>
    <scope>NUCLEOTIDE SEQUENCE [LARGE SCALE GENOMIC DNA]</scope>
    <source>
        <strain evidence="12 13">DSM 19867</strain>
    </source>
</reference>
<dbReference type="NCBIfam" id="NF003802">
    <property type="entry name" value="PRK05388.1"/>
    <property type="match status" value="1"/>
</dbReference>
<comment type="pathway">
    <text evidence="11">Amino-acid biosynthesis; L-arginine biosynthesis; N(2)-acetyl-L-ornithine from L-glutamate: step 1/4.</text>
</comment>
<keyword evidence="13" id="KW-1185">Reference proteome</keyword>
<feature type="site" description="Cleavage; by autolysis" evidence="11">
    <location>
        <begin position="210"/>
        <end position="211"/>
    </location>
</feature>
<comment type="catalytic activity">
    <reaction evidence="11">
        <text>N(2)-acetyl-L-ornithine + L-glutamate = N-acetyl-L-glutamate + L-ornithine</text>
        <dbReference type="Rhea" id="RHEA:15349"/>
        <dbReference type="ChEBI" id="CHEBI:29985"/>
        <dbReference type="ChEBI" id="CHEBI:44337"/>
        <dbReference type="ChEBI" id="CHEBI:46911"/>
        <dbReference type="ChEBI" id="CHEBI:57805"/>
        <dbReference type="EC" id="2.3.1.35"/>
    </reaction>
</comment>
<keyword evidence="9 11" id="KW-0511">Multifunctional enzyme</keyword>
<feature type="active site" description="Nucleophile" evidence="11">
    <location>
        <position position="211"/>
    </location>
</feature>
<dbReference type="EC" id="2.3.1.1" evidence="11"/>
<dbReference type="Gene3D" id="3.60.70.12">
    <property type="entry name" value="L-amino peptidase D-ALA esterase/amidase"/>
    <property type="match status" value="1"/>
</dbReference>
<dbReference type="HAMAP" id="MF_01106">
    <property type="entry name" value="ArgJ"/>
    <property type="match status" value="1"/>
</dbReference>
<dbReference type="GO" id="GO:0005737">
    <property type="term" value="C:cytoplasm"/>
    <property type="evidence" value="ECO:0007669"/>
    <property type="project" value="UniProtKB-SubCell"/>
</dbReference>
<keyword evidence="7 11" id="KW-0808">Transferase</keyword>
<comment type="pathway">
    <text evidence="11">Amino-acid biosynthesis; L-arginine biosynthesis; L-ornithine and N-acetyl-L-glutamate from L-glutamate and N(2)-acetyl-L-ornithine (cyclic): step 1/1.</text>
</comment>
<evidence type="ECO:0000256" key="4">
    <source>
        <dbReference type="ARBA" id="ARBA00022490"/>
    </source>
</evidence>
<organism evidence="12 13">
    <name type="scientific">Rhizomicrobium palustre</name>
    <dbReference type="NCBI Taxonomy" id="189966"/>
    <lineage>
        <taxon>Bacteria</taxon>
        <taxon>Pseudomonadati</taxon>
        <taxon>Pseudomonadota</taxon>
        <taxon>Alphaproteobacteria</taxon>
        <taxon>Micropepsales</taxon>
        <taxon>Micropepsaceae</taxon>
        <taxon>Rhizomicrobium</taxon>
    </lineage>
</organism>
<dbReference type="RefSeq" id="WP_167084216.1">
    <property type="nucleotide sequence ID" value="NZ_BAAADC010000001.1"/>
</dbReference>
<evidence type="ECO:0000256" key="7">
    <source>
        <dbReference type="ARBA" id="ARBA00022679"/>
    </source>
</evidence>
<feature type="binding site" evidence="11">
    <location>
        <position position="211"/>
    </location>
    <ligand>
        <name>substrate</name>
    </ligand>
</feature>
<comment type="similarity">
    <text evidence="2 11">Belongs to the ArgJ family.</text>
</comment>
<feature type="binding site" evidence="11">
    <location>
        <position position="174"/>
    </location>
    <ligand>
        <name>substrate</name>
    </ligand>
</feature>
<dbReference type="FunFam" id="3.10.20.340:FF:000003">
    <property type="entry name" value="Arginine biosynthesis bifunctional protein ArgJ"/>
    <property type="match status" value="1"/>
</dbReference>
<sequence>MPQNRTKATPKAAKKTGLHAVSPLAPKRFAKLPPLEGVVLAAGEAGVRYKNRTDVMLAIFEPGTKVAGVFTKSKAASAPVDWCKACLPHGTARALVVNSGNANAFTGRAGLKGAGDVAVAAASVTGCGADEVYMASTGVIGEPLPAEKITAVLGDLKAKAHPNRWREAAEAIMTTDTYPKLAKATAKIGGKPVQINGIAKGSGMIAPDMATMLSFVVTDANLPAKVLQQLLSEGVKPSFNSITVDSDTSTSDTLLLFATGKAGNKPVRSATDPALRDFKKKLDAVLLDLALQVVRDGEGAGKLITITVQGAEDDAAAKKVALSIANSPLVKTAVAGNDANWGRVVMAVGKSGEAADRDRLKIWFGKELVAEKGERAPGYNEAKATKEVSKLEVEITVDLRLGKGKAKVWTCDLTHGYIDINGSYRS</sequence>
<comment type="function">
    <text evidence="11">Catalyzes two activities which are involved in the cyclic version of arginine biosynthesis: the synthesis of N-acetylglutamate from glutamate and acetyl-CoA as the acetyl donor, and of ornithine by transacetylation between N(2)-acetylornithine and glutamate.</text>
</comment>
<feature type="binding site" evidence="11">
    <location>
        <position position="200"/>
    </location>
    <ligand>
        <name>substrate</name>
    </ligand>
</feature>
<feature type="site" description="Involved in the stabilization of negative charge on the oxyanion by the formation of the oxyanion hole" evidence="11">
    <location>
        <position position="138"/>
    </location>
</feature>
<dbReference type="PANTHER" id="PTHR23100">
    <property type="entry name" value="ARGININE BIOSYNTHESIS BIFUNCTIONAL PROTEIN ARGJ"/>
    <property type="match status" value="1"/>
</dbReference>
<dbReference type="CDD" id="cd02152">
    <property type="entry name" value="OAT"/>
    <property type="match status" value="1"/>
</dbReference>